<dbReference type="CDD" id="cd02000">
    <property type="entry name" value="TPP_E1_PDC_ADC_BCADC"/>
    <property type="match status" value="1"/>
</dbReference>
<dbReference type="Pfam" id="PF00676">
    <property type="entry name" value="E1_dh"/>
    <property type="match status" value="1"/>
</dbReference>
<sequence length="329" mass="34358">MTDTITEAAELGAAELVEVYRSMRTIRVFEERVHAEFATGDIPGFVHLYAGEEASAVGVCAHLDDRDSIASTHRGHGHCIAKGVDVKAMMAEIFGRRSGACNGKGGSMHIADLSKGMLGANGIVGGGPPLICGTALAGKLAGNGAVSVAFFGDGASNQGTTLEAMNLASVWNLPAVFVAENNGYAEATASTWSVAADNIADRAAGFGMPGVIVDGFDFFAVHEAAGEAVARAREGGGPTLIEVKLTRYYGHFEGDQQTYRGDEVARARERTDCLARFRARVCESGQVAAAELDRVDGEVAALVDEAVTEARAAAKPTEADLHTDVYVAY</sequence>
<dbReference type="RefSeq" id="WP_263253908.1">
    <property type="nucleotide sequence ID" value="NZ_BAABLT010000006.1"/>
</dbReference>
<dbReference type="InterPro" id="IPR050642">
    <property type="entry name" value="PDH_E1_Alpha_Subunit"/>
</dbReference>
<proteinExistence type="predicted"/>
<organism evidence="5 6">
    <name type="scientific">Saccharopolyspora rosea</name>
    <dbReference type="NCBI Taxonomy" id="524884"/>
    <lineage>
        <taxon>Bacteria</taxon>
        <taxon>Bacillati</taxon>
        <taxon>Actinomycetota</taxon>
        <taxon>Actinomycetes</taxon>
        <taxon>Pseudonocardiales</taxon>
        <taxon>Pseudonocardiaceae</taxon>
        <taxon>Saccharopolyspora</taxon>
    </lineage>
</organism>
<evidence type="ECO:0000256" key="1">
    <source>
        <dbReference type="ARBA" id="ARBA00001964"/>
    </source>
</evidence>
<dbReference type="PANTHER" id="PTHR11516:SF60">
    <property type="entry name" value="PYRUVATE DEHYDROGENASE E1 COMPONENT SUBUNIT ALPHA"/>
    <property type="match status" value="1"/>
</dbReference>
<feature type="domain" description="Dehydrogenase E1 component" evidence="4">
    <location>
        <begin position="22"/>
        <end position="316"/>
    </location>
</feature>
<dbReference type="PANTHER" id="PTHR11516">
    <property type="entry name" value="PYRUVATE DEHYDROGENASE E1 COMPONENT, ALPHA SUBUNIT BACTERIAL AND ORGANELLAR"/>
    <property type="match status" value="1"/>
</dbReference>
<dbReference type="SUPFAM" id="SSF52518">
    <property type="entry name" value="Thiamin diphosphate-binding fold (THDP-binding)"/>
    <property type="match status" value="1"/>
</dbReference>
<keyword evidence="3" id="KW-0786">Thiamine pyrophosphate</keyword>
<comment type="caution">
    <text evidence="5">The sequence shown here is derived from an EMBL/GenBank/DDBJ whole genome shotgun (WGS) entry which is preliminary data.</text>
</comment>
<evidence type="ECO:0000256" key="2">
    <source>
        <dbReference type="ARBA" id="ARBA00023002"/>
    </source>
</evidence>
<dbReference type="InterPro" id="IPR029061">
    <property type="entry name" value="THDP-binding"/>
</dbReference>
<dbReference type="InterPro" id="IPR001017">
    <property type="entry name" value="DH_E1"/>
</dbReference>
<evidence type="ECO:0000259" key="4">
    <source>
        <dbReference type="Pfam" id="PF00676"/>
    </source>
</evidence>
<evidence type="ECO:0000256" key="3">
    <source>
        <dbReference type="ARBA" id="ARBA00023052"/>
    </source>
</evidence>
<evidence type="ECO:0000313" key="5">
    <source>
        <dbReference type="EMBL" id="MFD0920759.1"/>
    </source>
</evidence>
<reference evidence="6" key="1">
    <citation type="journal article" date="2019" name="Int. J. Syst. Evol. Microbiol.">
        <title>The Global Catalogue of Microorganisms (GCM) 10K type strain sequencing project: providing services to taxonomists for standard genome sequencing and annotation.</title>
        <authorList>
            <consortium name="The Broad Institute Genomics Platform"/>
            <consortium name="The Broad Institute Genome Sequencing Center for Infectious Disease"/>
            <person name="Wu L."/>
            <person name="Ma J."/>
        </authorList>
    </citation>
    <scope>NUCLEOTIDE SEQUENCE [LARGE SCALE GENOMIC DNA]</scope>
    <source>
        <strain evidence="6">CCUG 56401</strain>
    </source>
</reference>
<comment type="cofactor">
    <cofactor evidence="1">
        <name>thiamine diphosphate</name>
        <dbReference type="ChEBI" id="CHEBI:58937"/>
    </cofactor>
</comment>
<dbReference type="EMBL" id="JBHTIW010000008">
    <property type="protein sequence ID" value="MFD0920759.1"/>
    <property type="molecule type" value="Genomic_DNA"/>
</dbReference>
<evidence type="ECO:0000313" key="6">
    <source>
        <dbReference type="Proteomes" id="UP001597018"/>
    </source>
</evidence>
<protein>
    <submittedName>
        <fullName evidence="5">Thiamine pyrophosphate-dependent dehydrogenase E1 component subunit alpha</fullName>
    </submittedName>
</protein>
<accession>A0ABW3FVW1</accession>
<dbReference type="Gene3D" id="3.40.50.970">
    <property type="match status" value="1"/>
</dbReference>
<keyword evidence="2" id="KW-0560">Oxidoreductase</keyword>
<gene>
    <name evidence="5" type="ORF">ACFQ16_13470</name>
</gene>
<keyword evidence="6" id="KW-1185">Reference proteome</keyword>
<dbReference type="Proteomes" id="UP001597018">
    <property type="component" value="Unassembled WGS sequence"/>
</dbReference>
<name>A0ABW3FVW1_9PSEU</name>